<feature type="compositionally biased region" description="Low complexity" evidence="1">
    <location>
        <begin position="96"/>
        <end position="116"/>
    </location>
</feature>
<dbReference type="InterPro" id="IPR018814">
    <property type="entry name" value="DUF5427"/>
</dbReference>
<reference evidence="2 3" key="1">
    <citation type="journal article" date="2023" name="Elife">
        <title>Identification of key yeast species and microbe-microbe interactions impacting larval growth of Drosophila in the wild.</title>
        <authorList>
            <person name="Mure A."/>
            <person name="Sugiura Y."/>
            <person name="Maeda R."/>
            <person name="Honda K."/>
            <person name="Sakurai N."/>
            <person name="Takahashi Y."/>
            <person name="Watada M."/>
            <person name="Katoh T."/>
            <person name="Gotoh A."/>
            <person name="Gotoh Y."/>
            <person name="Taniguchi I."/>
            <person name="Nakamura K."/>
            <person name="Hayashi T."/>
            <person name="Katayama T."/>
            <person name="Uemura T."/>
            <person name="Hattori Y."/>
        </authorList>
    </citation>
    <scope>NUCLEOTIDE SEQUENCE [LARGE SCALE GENOMIC DNA]</scope>
    <source>
        <strain evidence="2 3">KH-74</strain>
    </source>
</reference>
<name>A0AAV5S2X6_MAUHU</name>
<feature type="compositionally biased region" description="Basic and acidic residues" evidence="1">
    <location>
        <begin position="34"/>
        <end position="52"/>
    </location>
</feature>
<feature type="compositionally biased region" description="Basic and acidic residues" evidence="1">
    <location>
        <begin position="411"/>
        <end position="427"/>
    </location>
</feature>
<dbReference type="PANTHER" id="PTHR28265">
    <property type="entry name" value="MAINTENANCE OF TELOMERE CAPPING PROTEIN 1"/>
    <property type="match status" value="1"/>
</dbReference>
<evidence type="ECO:0000313" key="3">
    <source>
        <dbReference type="Proteomes" id="UP001377567"/>
    </source>
</evidence>
<sequence length="469" mass="51089">MSTNVDKSKEAEEVFEFLDSLPQEGKGAAPAPEAKGKAADKSDGKAQGKDDIMDFLDELEKEGKSVPAKKEEKVVEEPKKPVAEAKPAAEEPKAPEPAAETTEKAAPAPVEKAAVTETEATQSEDKEETPLGDPITSISNWWSSSGSNTVSSLWSKTTEQANQIKNRLAQEQQQLPQLPISINSATISDLAKSLQKIVVGETAEVMRIHLVHDLVNYSYLQYHVEQRFDQVLSDQVQGGVRIFVDEWGKPGATSSANDAMMLNADDIGNNGNISVVKNPSRPQRHLNVFSGKLSDGEKLAFANLDDAIKLFNKAHDEVLRQQKEGSADAAVASEDQTNISDIFISILPVAIPATKADADADMTVTDAAQQGNFSFTIVLKDITNGISSITRSQGFPSKWIDWLEGAPAQTKTEKDEAKDEGKDKDQENSDDEDEEVDPSEWVQDWIEDGISLVFGIVAQNYVIERMGFS</sequence>
<organism evidence="2 3">
    <name type="scientific">Maudiozyma humilis</name>
    <name type="common">Sour dough yeast</name>
    <name type="synonym">Kazachstania humilis</name>
    <dbReference type="NCBI Taxonomy" id="51915"/>
    <lineage>
        <taxon>Eukaryota</taxon>
        <taxon>Fungi</taxon>
        <taxon>Dikarya</taxon>
        <taxon>Ascomycota</taxon>
        <taxon>Saccharomycotina</taxon>
        <taxon>Saccharomycetes</taxon>
        <taxon>Saccharomycetales</taxon>
        <taxon>Saccharomycetaceae</taxon>
        <taxon>Maudiozyma</taxon>
    </lineage>
</organism>
<feature type="compositionally biased region" description="Basic and acidic residues" evidence="1">
    <location>
        <begin position="61"/>
        <end position="94"/>
    </location>
</feature>
<comment type="caution">
    <text evidence="2">The sequence shown here is derived from an EMBL/GenBank/DDBJ whole genome shotgun (WGS) entry which is preliminary data.</text>
</comment>
<dbReference type="EMBL" id="BTGD01000013">
    <property type="protein sequence ID" value="GMM57627.1"/>
    <property type="molecule type" value="Genomic_DNA"/>
</dbReference>
<accession>A0AAV5S2X6</accession>
<proteinExistence type="predicted"/>
<feature type="compositionally biased region" description="Acidic residues" evidence="1">
    <location>
        <begin position="428"/>
        <end position="438"/>
    </location>
</feature>
<feature type="compositionally biased region" description="Low complexity" evidence="1">
    <location>
        <begin position="24"/>
        <end position="33"/>
    </location>
</feature>
<feature type="region of interest" description="Disordered" evidence="1">
    <location>
        <begin position="407"/>
        <end position="440"/>
    </location>
</feature>
<dbReference type="AlphaFoldDB" id="A0AAV5S2X6"/>
<feature type="region of interest" description="Disordered" evidence="1">
    <location>
        <begin position="1"/>
        <end position="142"/>
    </location>
</feature>
<feature type="compositionally biased region" description="Basic and acidic residues" evidence="1">
    <location>
        <begin position="1"/>
        <end position="12"/>
    </location>
</feature>
<evidence type="ECO:0000256" key="1">
    <source>
        <dbReference type="SAM" id="MobiDB-lite"/>
    </source>
</evidence>
<evidence type="ECO:0000313" key="2">
    <source>
        <dbReference type="EMBL" id="GMM57627.1"/>
    </source>
</evidence>
<dbReference type="Pfam" id="PF10310">
    <property type="entry name" value="DUF5427"/>
    <property type="match status" value="1"/>
</dbReference>
<dbReference type="PANTHER" id="PTHR28265:SF1">
    <property type="entry name" value="MAINTENANCE OF TELOMERE CAPPING PROTEIN 1"/>
    <property type="match status" value="1"/>
</dbReference>
<gene>
    <name evidence="2" type="ORF">DAKH74_042430</name>
</gene>
<protein>
    <submittedName>
        <fullName evidence="2">Mtc1 protein</fullName>
    </submittedName>
</protein>
<keyword evidence="3" id="KW-1185">Reference proteome</keyword>
<dbReference type="Proteomes" id="UP001377567">
    <property type="component" value="Unassembled WGS sequence"/>
</dbReference>